<dbReference type="AlphaFoldDB" id="A0A8B8ZEU3"/>
<evidence type="ECO:0000313" key="6">
    <source>
        <dbReference type="RefSeq" id="XP_038972650.1"/>
    </source>
</evidence>
<dbReference type="RefSeq" id="XP_038972650.1">
    <property type="nucleotide sequence ID" value="XM_039116722.1"/>
</dbReference>
<dbReference type="OrthoDB" id="733871at2759"/>
<dbReference type="RefSeq" id="XP_038972651.1">
    <property type="nucleotide sequence ID" value="XM_039116723.1"/>
</dbReference>
<dbReference type="Gene3D" id="1.25.40.10">
    <property type="entry name" value="Tetratricopeptide repeat domain"/>
    <property type="match status" value="6"/>
</dbReference>
<dbReference type="Pfam" id="PF01535">
    <property type="entry name" value="PPR"/>
    <property type="match status" value="3"/>
</dbReference>
<feature type="repeat" description="PPR" evidence="2">
    <location>
        <begin position="208"/>
        <end position="242"/>
    </location>
</feature>
<evidence type="ECO:0000313" key="7">
    <source>
        <dbReference type="RefSeq" id="XP_038972651.1"/>
    </source>
</evidence>
<protein>
    <submittedName>
        <fullName evidence="4 5">Pentatricopeptide repeat-containing protein At5g27110-like</fullName>
    </submittedName>
</protein>
<dbReference type="GeneID" id="103722243"/>
<dbReference type="Pfam" id="PF13041">
    <property type="entry name" value="PPR_2"/>
    <property type="match status" value="3"/>
</dbReference>
<keyword evidence="1" id="KW-0677">Repeat</keyword>
<feature type="repeat" description="PPR" evidence="2">
    <location>
        <begin position="553"/>
        <end position="583"/>
    </location>
</feature>
<name>A0A8B8ZEU3_PHODC</name>
<proteinExistence type="predicted"/>
<dbReference type="InterPro" id="IPR050421">
    <property type="entry name" value="PPR"/>
</dbReference>
<dbReference type="RefSeq" id="XP_026666250.1">
    <property type="nucleotide sequence ID" value="XM_026810449.2"/>
</dbReference>
<dbReference type="FunFam" id="1.25.40.10:FF:000344">
    <property type="entry name" value="Pentatricopeptide repeat-containing protein"/>
    <property type="match status" value="1"/>
</dbReference>
<keyword evidence="3" id="KW-1185">Reference proteome</keyword>
<feature type="repeat" description="PPR" evidence="2">
    <location>
        <begin position="518"/>
        <end position="552"/>
    </location>
</feature>
<feature type="repeat" description="PPR" evidence="2">
    <location>
        <begin position="417"/>
        <end position="451"/>
    </location>
</feature>
<accession>A0A8B8ZEU3</accession>
<dbReference type="Proteomes" id="UP000228380">
    <property type="component" value="Unplaced"/>
</dbReference>
<sequence length="701" mass="78526">MSSRTWASIQLVPPAPGLLPRIKFYSNPNPPWISWQDLKEALARCLSNHCHYSDHLRRLHARIIYSGLGHNLYLSSLLITKYFSFGDVHAARLVFNSHKERPTKTLLWNSLIRGYLRGGWPRLALDVYREMVTPSCTKCEPDGQTFHLVITACARLSEFELGYRVGGLARAKGLEADLLVGTALVGVYSKAGDLETARKLFDKMAVRDVVSWNAMISGYSQAGFLFEAMSLFKDMRFVHGIPPTEATFVSLISCCASSGSVNNGEAVCSHVTKIGFEDNQSVRNSLMEMYIQCDSLDVAADLFQRMVSKDSISWSTMVGGYVQHEQPSEALNIFQSMVLNTDIQPTRSILINVLHACAELGDWKQGRWIEEKYVASGSSEFETDSLVITELIYMYTKCGKMEIALNYLDRSVQVRGDVIAWNAVIKACSELGEVDRAFELALEMQRRGINPDTATLLVLLSVISLIPSLIKGIEIHAHVIKRGFEMERSIENSLIDMYGKCGIIGDSREVFNGIIRKDVVSWSSIIKAYAWNGNVEEALNLFEKMREDEIKPNHFTFLAILSACSHAGLVEKGWEMFKCMKEKYFLEPDVEHLTCMVDMFCRAAHLHDAYHLLQDWMPKVCTSAVLWSTLLSSCRLYGDAAIGEAAAMHLFYLEPKNAANYLMLAVIYISAGRREDANGVLRMLRAKGLGSRPGCSWVEGG</sequence>
<dbReference type="InterPro" id="IPR046848">
    <property type="entry name" value="E_motif"/>
</dbReference>
<dbReference type="PROSITE" id="PS51375">
    <property type="entry name" value="PPR"/>
    <property type="match status" value="6"/>
</dbReference>
<evidence type="ECO:0000256" key="2">
    <source>
        <dbReference type="PROSITE-ProRule" id="PRU00708"/>
    </source>
</evidence>
<dbReference type="PANTHER" id="PTHR47928">
    <property type="entry name" value="REPEAT-CONTAINING PROTEIN, PUTATIVE-RELATED"/>
    <property type="match status" value="1"/>
</dbReference>
<evidence type="ECO:0000313" key="3">
    <source>
        <dbReference type="Proteomes" id="UP000228380"/>
    </source>
</evidence>
<evidence type="ECO:0000313" key="5">
    <source>
        <dbReference type="RefSeq" id="XP_038972649.1"/>
    </source>
</evidence>
<evidence type="ECO:0000256" key="1">
    <source>
        <dbReference type="ARBA" id="ARBA00022737"/>
    </source>
</evidence>
<dbReference type="RefSeq" id="XP_038972649.1">
    <property type="nucleotide sequence ID" value="XM_039116721.1"/>
</dbReference>
<gene>
    <name evidence="4 5 6 7" type="primary">LOC103722243</name>
</gene>
<feature type="repeat" description="PPR" evidence="2">
    <location>
        <begin position="310"/>
        <end position="345"/>
    </location>
</feature>
<dbReference type="InterPro" id="IPR002885">
    <property type="entry name" value="PPR_rpt"/>
</dbReference>
<feature type="repeat" description="PPR" evidence="2">
    <location>
        <begin position="104"/>
        <end position="138"/>
    </location>
</feature>
<dbReference type="KEGG" id="pda:103722243"/>
<dbReference type="InterPro" id="IPR011990">
    <property type="entry name" value="TPR-like_helical_dom_sf"/>
</dbReference>
<dbReference type="NCBIfam" id="TIGR00756">
    <property type="entry name" value="PPR"/>
    <property type="match status" value="6"/>
</dbReference>
<dbReference type="SUPFAM" id="SSF48452">
    <property type="entry name" value="TPR-like"/>
    <property type="match status" value="1"/>
</dbReference>
<organism evidence="3 7">
    <name type="scientific">Phoenix dactylifera</name>
    <name type="common">Date palm</name>
    <dbReference type="NCBI Taxonomy" id="42345"/>
    <lineage>
        <taxon>Eukaryota</taxon>
        <taxon>Viridiplantae</taxon>
        <taxon>Streptophyta</taxon>
        <taxon>Embryophyta</taxon>
        <taxon>Tracheophyta</taxon>
        <taxon>Spermatophyta</taxon>
        <taxon>Magnoliopsida</taxon>
        <taxon>Liliopsida</taxon>
        <taxon>Arecaceae</taxon>
        <taxon>Coryphoideae</taxon>
        <taxon>Phoeniceae</taxon>
        <taxon>Phoenix</taxon>
    </lineage>
</organism>
<dbReference type="FunFam" id="1.25.40.10:FF:001093">
    <property type="entry name" value="Pentatricopeptide repeat-containing protein At2g34400"/>
    <property type="match status" value="1"/>
</dbReference>
<evidence type="ECO:0000313" key="4">
    <source>
        <dbReference type="RefSeq" id="XP_026666250.1"/>
    </source>
</evidence>
<dbReference type="PANTHER" id="PTHR47928:SF207">
    <property type="entry name" value="PENTATRICOPEPTIDE REPEAT-CONTAINING PROTEIN"/>
    <property type="match status" value="1"/>
</dbReference>
<reference evidence="4 5" key="1">
    <citation type="submission" date="2025-04" db="UniProtKB">
        <authorList>
            <consortium name="RefSeq"/>
        </authorList>
    </citation>
    <scope>IDENTIFICATION</scope>
    <source>
        <tissue evidence="4 5">Young leaves</tissue>
    </source>
</reference>
<dbReference type="Pfam" id="PF20431">
    <property type="entry name" value="E_motif"/>
    <property type="match status" value="1"/>
</dbReference>